<dbReference type="SFLD" id="SFLDS00003">
    <property type="entry name" value="Haloacid_Dehalogenase"/>
    <property type="match status" value="1"/>
</dbReference>
<dbReference type="InterPro" id="IPR023214">
    <property type="entry name" value="HAD_sf"/>
</dbReference>
<dbReference type="CDD" id="cd07505">
    <property type="entry name" value="HAD_BPGM-like"/>
    <property type="match status" value="1"/>
</dbReference>
<protein>
    <submittedName>
        <fullName evidence="5">HAD family phosphatase</fullName>
    </submittedName>
</protein>
<dbReference type="InterPro" id="IPR006439">
    <property type="entry name" value="HAD-SF_hydro_IA"/>
</dbReference>
<dbReference type="EMBL" id="CP031264">
    <property type="protein sequence ID" value="AXI76344.1"/>
    <property type="molecule type" value="Genomic_DNA"/>
</dbReference>
<dbReference type="InterPro" id="IPR041492">
    <property type="entry name" value="HAD_2"/>
</dbReference>
<evidence type="ECO:0000313" key="6">
    <source>
        <dbReference type="Proteomes" id="UP000249340"/>
    </source>
</evidence>
<accession>A0A345SRI9</accession>
<dbReference type="RefSeq" id="WP_111493967.1">
    <property type="nucleotide sequence ID" value="NZ_CP031264.1"/>
</dbReference>
<evidence type="ECO:0000256" key="3">
    <source>
        <dbReference type="ARBA" id="ARBA00022723"/>
    </source>
</evidence>
<dbReference type="PANTHER" id="PTHR46193:SF10">
    <property type="entry name" value="6-PHOSPHOGLUCONATE PHOSPHATASE"/>
    <property type="match status" value="1"/>
</dbReference>
<dbReference type="GO" id="GO:0046872">
    <property type="term" value="F:metal ion binding"/>
    <property type="evidence" value="ECO:0007669"/>
    <property type="project" value="UniProtKB-KW"/>
</dbReference>
<dbReference type="PRINTS" id="PR00413">
    <property type="entry name" value="HADHALOGNASE"/>
</dbReference>
<evidence type="ECO:0000256" key="1">
    <source>
        <dbReference type="ARBA" id="ARBA00001946"/>
    </source>
</evidence>
<dbReference type="InterPro" id="IPR036412">
    <property type="entry name" value="HAD-like_sf"/>
</dbReference>
<keyword evidence="6" id="KW-1185">Reference proteome</keyword>
<dbReference type="Pfam" id="PF13419">
    <property type="entry name" value="HAD_2"/>
    <property type="match status" value="1"/>
</dbReference>
<sequence>MNTERIYAWTPAAVVFDCDGTLMNTENHWQEARELVLRSYGVAPDAAFTARARGVHYTECGRLMAETAGQPGLAQEITDQLLENFRKLVADNPATLPGAAELVRLTAAFAPLAVASNCPRDVVESSLGQAGLLDHFAHIVVPEDGTLPKPHPDVYLTAARRCGADPGDTLAVEDSPCGILAAVRAGLRVLGVGPYPEAEVAGLVDLWLPSLAEPDLLAWAASRTPRPSAR</sequence>
<proteinExistence type="inferred from homology"/>
<dbReference type="Proteomes" id="UP000249340">
    <property type="component" value="Chromosome"/>
</dbReference>
<keyword evidence="4" id="KW-0460">Magnesium</keyword>
<organism evidence="5 6">
    <name type="scientific">Peterkaempfera bronchialis</name>
    <dbReference type="NCBI Taxonomy" id="2126346"/>
    <lineage>
        <taxon>Bacteria</taxon>
        <taxon>Bacillati</taxon>
        <taxon>Actinomycetota</taxon>
        <taxon>Actinomycetes</taxon>
        <taxon>Kitasatosporales</taxon>
        <taxon>Streptomycetaceae</taxon>
        <taxon>Peterkaempfera</taxon>
    </lineage>
</organism>
<dbReference type="NCBIfam" id="TIGR01509">
    <property type="entry name" value="HAD-SF-IA-v3"/>
    <property type="match status" value="1"/>
</dbReference>
<dbReference type="Gene3D" id="3.40.50.1000">
    <property type="entry name" value="HAD superfamily/HAD-like"/>
    <property type="match status" value="1"/>
</dbReference>
<dbReference type="KEGG" id="stri:C7M71_001455"/>
<name>A0A345SRI9_9ACTN</name>
<dbReference type="InterPro" id="IPR023198">
    <property type="entry name" value="PGP-like_dom2"/>
</dbReference>
<evidence type="ECO:0000256" key="2">
    <source>
        <dbReference type="ARBA" id="ARBA00006171"/>
    </source>
</evidence>
<evidence type="ECO:0000256" key="4">
    <source>
        <dbReference type="ARBA" id="ARBA00022842"/>
    </source>
</evidence>
<comment type="cofactor">
    <cofactor evidence="1">
        <name>Mg(2+)</name>
        <dbReference type="ChEBI" id="CHEBI:18420"/>
    </cofactor>
</comment>
<gene>
    <name evidence="5" type="ORF">C7M71_001455</name>
</gene>
<dbReference type="AlphaFoldDB" id="A0A345SRI9"/>
<dbReference type="PANTHER" id="PTHR46193">
    <property type="entry name" value="6-PHOSPHOGLUCONATE PHOSPHATASE"/>
    <property type="match status" value="1"/>
</dbReference>
<dbReference type="OrthoDB" id="9797743at2"/>
<keyword evidence="3" id="KW-0479">Metal-binding</keyword>
<dbReference type="GO" id="GO:0003824">
    <property type="term" value="F:catalytic activity"/>
    <property type="evidence" value="ECO:0007669"/>
    <property type="project" value="UniProtKB-ARBA"/>
</dbReference>
<dbReference type="Gene3D" id="1.10.150.240">
    <property type="entry name" value="Putative phosphatase, domain 2"/>
    <property type="match status" value="1"/>
</dbReference>
<dbReference type="InterPro" id="IPR051600">
    <property type="entry name" value="Beta-PGM-like"/>
</dbReference>
<dbReference type="SFLD" id="SFLDG01129">
    <property type="entry name" value="C1.5:_HAD__Beta-PGM__Phosphata"/>
    <property type="match status" value="1"/>
</dbReference>
<evidence type="ECO:0000313" key="5">
    <source>
        <dbReference type="EMBL" id="AXI76344.1"/>
    </source>
</evidence>
<reference evidence="6" key="1">
    <citation type="submission" date="2018-07" db="EMBL/GenBank/DDBJ databases">
        <title>Streptacidiphilus bronchialis DSM 106435 chromosome.</title>
        <authorList>
            <person name="Batra D."/>
            <person name="Gulvik C.A."/>
        </authorList>
    </citation>
    <scope>NUCLEOTIDE SEQUENCE [LARGE SCALE GENOMIC DNA]</scope>
    <source>
        <strain evidence="6">DSM 106435</strain>
    </source>
</reference>
<comment type="similarity">
    <text evidence="2">Belongs to the HAD-like hydrolase superfamily. CbbY/CbbZ/Gph/YieH family.</text>
</comment>
<dbReference type="SUPFAM" id="SSF56784">
    <property type="entry name" value="HAD-like"/>
    <property type="match status" value="1"/>
</dbReference>